<dbReference type="InterPro" id="IPR023574">
    <property type="entry name" value="Ribosomal_uL4_dom_sf"/>
</dbReference>
<evidence type="ECO:0000256" key="1">
    <source>
        <dbReference type="ARBA" id="ARBA00010528"/>
    </source>
</evidence>
<dbReference type="InterPro" id="IPR002136">
    <property type="entry name" value="Ribosomal_uL4"/>
</dbReference>
<dbReference type="Gene3D" id="3.40.1370.10">
    <property type="match status" value="1"/>
</dbReference>
<name>A0A1G2ARX9_9BACT</name>
<dbReference type="STRING" id="1798540.A3B74_02575"/>
<gene>
    <name evidence="5" type="primary">rplD</name>
    <name evidence="7" type="ORF">A3B74_02575</name>
</gene>
<evidence type="ECO:0000313" key="8">
    <source>
        <dbReference type="Proteomes" id="UP000177165"/>
    </source>
</evidence>
<evidence type="ECO:0000256" key="6">
    <source>
        <dbReference type="SAM" id="MobiDB-lite"/>
    </source>
</evidence>
<keyword evidence="5" id="KW-0694">RNA-binding</keyword>
<dbReference type="Pfam" id="PF00573">
    <property type="entry name" value="Ribosomal_L4"/>
    <property type="match status" value="1"/>
</dbReference>
<comment type="function">
    <text evidence="5">Forms part of the polypeptide exit tunnel.</text>
</comment>
<comment type="subunit">
    <text evidence="5">Part of the 50S ribosomal subunit.</text>
</comment>
<reference evidence="7 8" key="1">
    <citation type="journal article" date="2016" name="Nat. Commun.">
        <title>Thousands of microbial genomes shed light on interconnected biogeochemical processes in an aquifer system.</title>
        <authorList>
            <person name="Anantharaman K."/>
            <person name="Brown C.T."/>
            <person name="Hug L.A."/>
            <person name="Sharon I."/>
            <person name="Castelle C.J."/>
            <person name="Probst A.J."/>
            <person name="Thomas B.C."/>
            <person name="Singh A."/>
            <person name="Wilkins M.J."/>
            <person name="Karaoz U."/>
            <person name="Brodie E.L."/>
            <person name="Williams K.H."/>
            <person name="Hubbard S.S."/>
            <person name="Banfield J.F."/>
        </authorList>
    </citation>
    <scope>NUCLEOTIDE SEQUENCE [LARGE SCALE GENOMIC DNA]</scope>
</reference>
<evidence type="ECO:0000256" key="3">
    <source>
        <dbReference type="ARBA" id="ARBA00023274"/>
    </source>
</evidence>
<evidence type="ECO:0000313" key="7">
    <source>
        <dbReference type="EMBL" id="OGY79633.1"/>
    </source>
</evidence>
<dbReference type="NCBIfam" id="TIGR03953">
    <property type="entry name" value="rplD_bact"/>
    <property type="match status" value="1"/>
</dbReference>
<organism evidence="7 8">
    <name type="scientific">Candidatus Kerfeldbacteria bacterium RIFCSPHIGHO2_02_FULL_42_14</name>
    <dbReference type="NCBI Taxonomy" id="1798540"/>
    <lineage>
        <taxon>Bacteria</taxon>
        <taxon>Candidatus Kerfeldiibacteriota</taxon>
    </lineage>
</organism>
<keyword evidence="5" id="KW-0699">rRNA-binding</keyword>
<evidence type="ECO:0000256" key="2">
    <source>
        <dbReference type="ARBA" id="ARBA00022980"/>
    </source>
</evidence>
<feature type="region of interest" description="Disordered" evidence="6">
    <location>
        <begin position="53"/>
        <end position="77"/>
    </location>
</feature>
<proteinExistence type="inferred from homology"/>
<dbReference type="GO" id="GO:0019843">
    <property type="term" value="F:rRNA binding"/>
    <property type="evidence" value="ECO:0007669"/>
    <property type="project" value="UniProtKB-UniRule"/>
</dbReference>
<dbReference type="SUPFAM" id="SSF52166">
    <property type="entry name" value="Ribosomal protein L4"/>
    <property type="match status" value="1"/>
</dbReference>
<dbReference type="Proteomes" id="UP000177165">
    <property type="component" value="Unassembled WGS sequence"/>
</dbReference>
<evidence type="ECO:0000256" key="4">
    <source>
        <dbReference type="ARBA" id="ARBA00035244"/>
    </source>
</evidence>
<accession>A0A1G2ARX9</accession>
<keyword evidence="2 5" id="KW-0689">Ribosomal protein</keyword>
<dbReference type="AlphaFoldDB" id="A0A1G2ARX9"/>
<dbReference type="GO" id="GO:0005840">
    <property type="term" value="C:ribosome"/>
    <property type="evidence" value="ECO:0007669"/>
    <property type="project" value="UniProtKB-KW"/>
</dbReference>
<dbReference type="InterPro" id="IPR013005">
    <property type="entry name" value="Ribosomal_uL4-like"/>
</dbReference>
<evidence type="ECO:0000256" key="5">
    <source>
        <dbReference type="HAMAP-Rule" id="MF_01328"/>
    </source>
</evidence>
<protein>
    <recommendedName>
        <fullName evidence="4 5">Large ribosomal subunit protein uL4</fullName>
    </recommendedName>
</protein>
<dbReference type="PANTHER" id="PTHR10746:SF6">
    <property type="entry name" value="LARGE RIBOSOMAL SUBUNIT PROTEIN UL4M"/>
    <property type="match status" value="1"/>
</dbReference>
<dbReference type="HAMAP" id="MF_01328_B">
    <property type="entry name" value="Ribosomal_uL4_B"/>
    <property type="match status" value="1"/>
</dbReference>
<keyword evidence="3 5" id="KW-0687">Ribonucleoprotein</keyword>
<dbReference type="GO" id="GO:1990904">
    <property type="term" value="C:ribonucleoprotein complex"/>
    <property type="evidence" value="ECO:0007669"/>
    <property type="project" value="UniProtKB-KW"/>
</dbReference>
<dbReference type="EMBL" id="MHKB01000008">
    <property type="protein sequence ID" value="OGY79633.1"/>
    <property type="molecule type" value="Genomic_DNA"/>
</dbReference>
<dbReference type="GO" id="GO:0003735">
    <property type="term" value="F:structural constituent of ribosome"/>
    <property type="evidence" value="ECO:0007669"/>
    <property type="project" value="InterPro"/>
</dbReference>
<comment type="function">
    <text evidence="5">One of the primary rRNA binding proteins, this protein initially binds near the 5'-end of the 23S rRNA. It is important during the early stages of 50S assembly. It makes multiple contacts with different domains of the 23S rRNA in the assembled 50S subunit and ribosome.</text>
</comment>
<comment type="similarity">
    <text evidence="1 5">Belongs to the universal ribosomal protein uL4 family.</text>
</comment>
<comment type="caution">
    <text evidence="7">The sequence shown here is derived from an EMBL/GenBank/DDBJ whole genome shotgun (WGS) entry which is preliminary data.</text>
</comment>
<dbReference type="PANTHER" id="PTHR10746">
    <property type="entry name" value="50S RIBOSOMAL PROTEIN L4"/>
    <property type="match status" value="1"/>
</dbReference>
<sequence>MTQALVYNNLGEKSGDMQLDEAVWNVPPNMTLIQEVVQAYRANAREGIAHTKTRGEVRGGGRKPWKQKGTGRARHGSIRSPLWKGGGVVFGPRNTKNYTRHLNKKVKRKVMCMVLSNKQTEHRLVIIESLELAQPKTKFAVQWLHKLPVKNKSTLIALPKRTESISAFQNLPTVEIMPLESLNAYELLRYEYLMVPKDGIELISRAYSKK</sequence>
<feature type="compositionally biased region" description="Basic residues" evidence="6">
    <location>
        <begin position="60"/>
        <end position="77"/>
    </location>
</feature>
<dbReference type="GO" id="GO:0006412">
    <property type="term" value="P:translation"/>
    <property type="evidence" value="ECO:0007669"/>
    <property type="project" value="UniProtKB-UniRule"/>
</dbReference>